<dbReference type="EMBL" id="PDKN01000007">
    <property type="protein sequence ID" value="RXJ55421.1"/>
    <property type="molecule type" value="Genomic_DNA"/>
</dbReference>
<evidence type="ECO:0000313" key="2">
    <source>
        <dbReference type="EMBL" id="RXJ55421.1"/>
    </source>
</evidence>
<feature type="compositionally biased region" description="Basic and acidic residues" evidence="1">
    <location>
        <begin position="79"/>
        <end position="89"/>
    </location>
</feature>
<dbReference type="Pfam" id="PF16514">
    <property type="entry name" value="NADH-UOR_E"/>
    <property type="match status" value="1"/>
</dbReference>
<organism evidence="2 3">
    <name type="scientific">Candidatus Marinarcus aquaticus</name>
    <dbReference type="NCBI Taxonomy" id="2044504"/>
    <lineage>
        <taxon>Bacteria</taxon>
        <taxon>Pseudomonadati</taxon>
        <taxon>Campylobacterota</taxon>
        <taxon>Epsilonproteobacteria</taxon>
        <taxon>Campylobacterales</taxon>
        <taxon>Arcobacteraceae</taxon>
        <taxon>Candidatus Marinarcus</taxon>
    </lineage>
</organism>
<name>A0A4Q0XNM2_9BACT</name>
<dbReference type="InterPro" id="IPR032424">
    <property type="entry name" value="NADH-UOR_E"/>
</dbReference>
<dbReference type="InterPro" id="IPR036868">
    <property type="entry name" value="TusA-like_sf"/>
</dbReference>
<evidence type="ECO:0000313" key="3">
    <source>
        <dbReference type="Proteomes" id="UP000290657"/>
    </source>
</evidence>
<proteinExistence type="predicted"/>
<dbReference type="Proteomes" id="UP000290657">
    <property type="component" value="Unassembled WGS sequence"/>
</dbReference>
<dbReference type="Gene3D" id="3.30.110.40">
    <property type="entry name" value="TusA-like domain"/>
    <property type="match status" value="1"/>
</dbReference>
<protein>
    <recommendedName>
        <fullName evidence="4">NADH oxidoreductase</fullName>
    </recommendedName>
</protein>
<dbReference type="OrthoDB" id="5358834at2"/>
<dbReference type="RefSeq" id="WP_128996705.1">
    <property type="nucleotide sequence ID" value="NZ_PDKN01000007.1"/>
</dbReference>
<evidence type="ECO:0008006" key="4">
    <source>
        <dbReference type="Google" id="ProtNLM"/>
    </source>
</evidence>
<sequence length="101" mass="11784">MKRFDLRPLKDNFYDRLLELMDKEIAPNENAIFLFEIGDFSPIQKVADVVYENDYTLMNSLKFNEVDWTVVVKKVKDDTPRVKAEEEPPAKAVVADDDEDE</sequence>
<feature type="region of interest" description="Disordered" evidence="1">
    <location>
        <begin position="79"/>
        <end position="101"/>
    </location>
</feature>
<comment type="caution">
    <text evidence="2">The sequence shown here is derived from an EMBL/GenBank/DDBJ whole genome shotgun (WGS) entry which is preliminary data.</text>
</comment>
<keyword evidence="3" id="KW-1185">Reference proteome</keyword>
<evidence type="ECO:0000256" key="1">
    <source>
        <dbReference type="SAM" id="MobiDB-lite"/>
    </source>
</evidence>
<gene>
    <name evidence="2" type="ORF">CRV04_09960</name>
</gene>
<reference evidence="2 3" key="1">
    <citation type="submission" date="2017-10" db="EMBL/GenBank/DDBJ databases">
        <title>Genomics of the genus Arcobacter.</title>
        <authorList>
            <person name="Perez-Cataluna A."/>
            <person name="Figueras M.J."/>
        </authorList>
    </citation>
    <scope>NUCLEOTIDE SEQUENCE [LARGE SCALE GENOMIC DNA]</scope>
    <source>
        <strain evidence="2 3">CECT 8987</strain>
    </source>
</reference>
<accession>A0A4Q0XNM2</accession>
<dbReference type="AlphaFoldDB" id="A0A4Q0XNM2"/>